<dbReference type="InterPro" id="IPR005845">
    <property type="entry name" value="A-D-PHexomutase_a/b/a-II"/>
</dbReference>
<dbReference type="SUPFAM" id="SSF55957">
    <property type="entry name" value="Phosphoglucomutase, C-terminal domain"/>
    <property type="match status" value="1"/>
</dbReference>
<feature type="domain" description="Alpha-D-phosphohexomutase C-terminal" evidence="8">
    <location>
        <begin position="413"/>
        <end position="463"/>
    </location>
</feature>
<dbReference type="OrthoDB" id="9803322at2"/>
<feature type="domain" description="Alpha-D-phosphohexomutase alpha/beta/alpha" evidence="9">
    <location>
        <begin position="4"/>
        <end position="133"/>
    </location>
</feature>
<dbReference type="InterPro" id="IPR005843">
    <property type="entry name" value="A-D-PHexomutase_C"/>
</dbReference>
<evidence type="ECO:0000256" key="1">
    <source>
        <dbReference type="ARBA" id="ARBA00001946"/>
    </source>
</evidence>
<dbReference type="Pfam" id="PF02878">
    <property type="entry name" value="PGM_PMM_I"/>
    <property type="match status" value="1"/>
</dbReference>
<feature type="domain" description="Alpha-D-phosphohexomutase alpha/beta/alpha" evidence="10">
    <location>
        <begin position="159"/>
        <end position="255"/>
    </location>
</feature>
<evidence type="ECO:0000259" key="8">
    <source>
        <dbReference type="Pfam" id="PF00408"/>
    </source>
</evidence>
<dbReference type="AlphaFoldDB" id="A0A178XWH1"/>
<dbReference type="GO" id="GO:0005975">
    <property type="term" value="P:carbohydrate metabolic process"/>
    <property type="evidence" value="ECO:0007669"/>
    <property type="project" value="InterPro"/>
</dbReference>
<accession>A0A178XWH1</accession>
<dbReference type="InterPro" id="IPR005844">
    <property type="entry name" value="A-D-PHexomutase_a/b/a-I"/>
</dbReference>
<evidence type="ECO:0000259" key="10">
    <source>
        <dbReference type="Pfam" id="PF02879"/>
    </source>
</evidence>
<name>A0A178XWH1_SINSA</name>
<dbReference type="Gene3D" id="3.30.310.50">
    <property type="entry name" value="Alpha-D-phosphohexomutase, C-terminal domain"/>
    <property type="match status" value="1"/>
</dbReference>
<dbReference type="InterPro" id="IPR050060">
    <property type="entry name" value="Phosphoglucosamine_mutase"/>
</dbReference>
<dbReference type="InterPro" id="IPR005846">
    <property type="entry name" value="A-D-PHexomutase_a/b/a-III"/>
</dbReference>
<dbReference type="Pfam" id="PF02879">
    <property type="entry name" value="PGM_PMM_II"/>
    <property type="match status" value="1"/>
</dbReference>
<evidence type="ECO:0000256" key="4">
    <source>
        <dbReference type="ARBA" id="ARBA00022723"/>
    </source>
</evidence>
<keyword evidence="13" id="KW-1185">Reference proteome</keyword>
<dbReference type="InterPro" id="IPR016055">
    <property type="entry name" value="A-D-PHexomutase_a/b/a-I/II/III"/>
</dbReference>
<evidence type="ECO:0000256" key="5">
    <source>
        <dbReference type="ARBA" id="ARBA00022842"/>
    </source>
</evidence>
<comment type="similarity">
    <text evidence="2 7">Belongs to the phosphohexose mutase family.</text>
</comment>
<proteinExistence type="inferred from homology"/>
<reference evidence="12 13" key="1">
    <citation type="submission" date="2015-11" db="EMBL/GenBank/DDBJ databases">
        <title>Ensifer anhuiense sp. nov., an effective nitrogen fixation bacterium with Glycine soja.</title>
        <authorList>
            <person name="Yan H."/>
            <person name="Chen W."/>
        </authorList>
    </citation>
    <scope>NUCLEOTIDE SEQUENCE [LARGE SCALE GENOMIC DNA]</scope>
    <source>
        <strain evidence="12 13">LMG 7837</strain>
    </source>
</reference>
<evidence type="ECO:0000256" key="2">
    <source>
        <dbReference type="ARBA" id="ARBA00010231"/>
    </source>
</evidence>
<dbReference type="RefSeq" id="WP_066877788.1">
    <property type="nucleotide sequence ID" value="NZ_LNQB01000089.1"/>
</dbReference>
<comment type="cofactor">
    <cofactor evidence="1">
        <name>Mg(2+)</name>
        <dbReference type="ChEBI" id="CHEBI:18420"/>
    </cofactor>
</comment>
<dbReference type="Gene3D" id="3.40.120.10">
    <property type="entry name" value="Alpha-D-Glucose-1,6-Bisphosphate, subunit A, domain 3"/>
    <property type="match status" value="3"/>
</dbReference>
<dbReference type="STRING" id="36856.ATB98_04890"/>
<dbReference type="Pfam" id="PF02880">
    <property type="entry name" value="PGM_PMM_III"/>
    <property type="match status" value="1"/>
</dbReference>
<protein>
    <submittedName>
        <fullName evidence="12">Phosphomannomutase</fullName>
    </submittedName>
</protein>
<gene>
    <name evidence="12" type="ORF">ATB98_04890</name>
</gene>
<evidence type="ECO:0000313" key="13">
    <source>
        <dbReference type="Proteomes" id="UP000078507"/>
    </source>
</evidence>
<dbReference type="PANTHER" id="PTHR42946:SF1">
    <property type="entry name" value="PHOSPHOGLUCOMUTASE (ALPHA-D-GLUCOSE-1,6-BISPHOSPHATE-DEPENDENT)"/>
    <property type="match status" value="1"/>
</dbReference>
<comment type="caution">
    <text evidence="12">The sequence shown here is derived from an EMBL/GenBank/DDBJ whole genome shotgun (WGS) entry which is preliminary data.</text>
</comment>
<evidence type="ECO:0000256" key="3">
    <source>
        <dbReference type="ARBA" id="ARBA00022553"/>
    </source>
</evidence>
<dbReference type="PANTHER" id="PTHR42946">
    <property type="entry name" value="PHOSPHOHEXOSE MUTASE"/>
    <property type="match status" value="1"/>
</dbReference>
<organism evidence="12 13">
    <name type="scientific">Sinorhizobium saheli</name>
    <dbReference type="NCBI Taxonomy" id="36856"/>
    <lineage>
        <taxon>Bacteria</taxon>
        <taxon>Pseudomonadati</taxon>
        <taxon>Pseudomonadota</taxon>
        <taxon>Alphaproteobacteria</taxon>
        <taxon>Hyphomicrobiales</taxon>
        <taxon>Rhizobiaceae</taxon>
        <taxon>Sinorhizobium/Ensifer group</taxon>
        <taxon>Sinorhizobium</taxon>
    </lineage>
</organism>
<dbReference type="SUPFAM" id="SSF53738">
    <property type="entry name" value="Phosphoglucomutase, first 3 domains"/>
    <property type="match status" value="3"/>
</dbReference>
<dbReference type="GO" id="GO:0000287">
    <property type="term" value="F:magnesium ion binding"/>
    <property type="evidence" value="ECO:0007669"/>
    <property type="project" value="InterPro"/>
</dbReference>
<dbReference type="EMBL" id="LNQB01000089">
    <property type="protein sequence ID" value="OAP39658.1"/>
    <property type="molecule type" value="Genomic_DNA"/>
</dbReference>
<evidence type="ECO:0000259" key="11">
    <source>
        <dbReference type="Pfam" id="PF02880"/>
    </source>
</evidence>
<keyword evidence="4 7" id="KW-0479">Metal-binding</keyword>
<evidence type="ECO:0000313" key="12">
    <source>
        <dbReference type="EMBL" id="OAP39658.1"/>
    </source>
</evidence>
<dbReference type="PROSITE" id="PS00710">
    <property type="entry name" value="PGM_PMM"/>
    <property type="match status" value="1"/>
</dbReference>
<evidence type="ECO:0000256" key="7">
    <source>
        <dbReference type="RuleBase" id="RU004326"/>
    </source>
</evidence>
<keyword evidence="6" id="KW-0413">Isomerase</keyword>
<evidence type="ECO:0000256" key="6">
    <source>
        <dbReference type="ARBA" id="ARBA00023235"/>
    </source>
</evidence>
<sequence>MGPKFGTSGLRGLATELVGRVAALYATAFANMLLERGQAGPGTIVLIGRDFRPSSPEIAATCMGALARAGMVPVDCGALPTPALAFYGLKLGAASLMVTGSHIPADRNGIKFYAPNGEINKADEQAITRLAEQLAADAGSIKVEHGSGADHSAEATRHFIERYKALLPETLLKGLNVGVYQHSSVARDILITILESLGATILPIGRSEVFIPIDTEAVSAATSEKLALWAKKYALDAIVSTDGDGDRPFVADETGSPLRGDLLGLISAKLLRAKFIATPITSNSGIEAASGVEVVRTRVGSPYVISAMTEAVGYGKQGVIGFEANGGVMLGSDFSVGGRPLSPLPTRDSVLPILATLKAAAEEKIPLSAVVARHHLPVALSSRIENYSLDRSCALLAHLKASEASVAHLFGGIGRVKATDYMDGLRLTLDGGRTLHIRPSGNAPELRCYVEAEDPGTAEHLLAQGLAVLNNWAEEKR</sequence>
<dbReference type="Proteomes" id="UP000078507">
    <property type="component" value="Unassembled WGS sequence"/>
</dbReference>
<evidence type="ECO:0000259" key="9">
    <source>
        <dbReference type="Pfam" id="PF02878"/>
    </source>
</evidence>
<dbReference type="CDD" id="cd03088">
    <property type="entry name" value="ManB"/>
    <property type="match status" value="1"/>
</dbReference>
<dbReference type="GO" id="GO:0004615">
    <property type="term" value="F:phosphomannomutase activity"/>
    <property type="evidence" value="ECO:0007669"/>
    <property type="project" value="TreeGrafter"/>
</dbReference>
<keyword evidence="3" id="KW-0597">Phosphoprotein</keyword>
<dbReference type="Pfam" id="PF00408">
    <property type="entry name" value="PGM_PMM_IV"/>
    <property type="match status" value="1"/>
</dbReference>
<dbReference type="InterPro" id="IPR036900">
    <property type="entry name" value="A-D-PHexomutase_C_sf"/>
</dbReference>
<feature type="domain" description="Alpha-D-phosphohexomutase alpha/beta/alpha" evidence="11">
    <location>
        <begin position="267"/>
        <end position="373"/>
    </location>
</feature>
<dbReference type="InterPro" id="IPR016066">
    <property type="entry name" value="A-D-PHexomutase_CS"/>
</dbReference>
<keyword evidence="5 7" id="KW-0460">Magnesium</keyword>